<organism evidence="2">
    <name type="scientific">marine sediment metagenome</name>
    <dbReference type="NCBI Taxonomy" id="412755"/>
    <lineage>
        <taxon>unclassified sequences</taxon>
        <taxon>metagenomes</taxon>
        <taxon>ecological metagenomes</taxon>
    </lineage>
</organism>
<dbReference type="InterPro" id="IPR007064">
    <property type="entry name" value="Nmd3_N"/>
</dbReference>
<dbReference type="EMBL" id="BARU01031748">
    <property type="protein sequence ID" value="GAH63406.1"/>
    <property type="molecule type" value="Genomic_DNA"/>
</dbReference>
<dbReference type="Pfam" id="PF04981">
    <property type="entry name" value="NMD3"/>
    <property type="match status" value="1"/>
</dbReference>
<comment type="caution">
    <text evidence="2">The sequence shown here is derived from an EMBL/GenBank/DDBJ whole genome shotgun (WGS) entry which is preliminary data.</text>
</comment>
<evidence type="ECO:0000259" key="1">
    <source>
        <dbReference type="Pfam" id="PF04981"/>
    </source>
</evidence>
<dbReference type="AlphaFoldDB" id="X1GZQ7"/>
<proteinExistence type="predicted"/>
<protein>
    <recommendedName>
        <fullName evidence="1">Nmd3 N-terminal domain-containing protein</fullName>
    </recommendedName>
</protein>
<sequence length="147" mass="17319">MPHRFCAICGKVIDEFAPHFGMCLNCYLRENPLFELPNSYTFKLCLDCHKYSKKEEWIESESEDLFKIIEEALLRLLLKKYKKQRLLNFSFSFDSLVYSSRDLLTSLEVTILGNLKDDKKISHQQTLKLNINYDLCKNCSNLRAGMY</sequence>
<name>X1GZQ7_9ZZZZ</name>
<gene>
    <name evidence="2" type="ORF">S03H2_50173</name>
</gene>
<feature type="non-terminal residue" evidence="2">
    <location>
        <position position="147"/>
    </location>
</feature>
<feature type="domain" description="Nmd3 N-terminal" evidence="1">
    <location>
        <begin position="6"/>
        <end position="147"/>
    </location>
</feature>
<evidence type="ECO:0000313" key="2">
    <source>
        <dbReference type="EMBL" id="GAH63406.1"/>
    </source>
</evidence>
<reference evidence="2" key="1">
    <citation type="journal article" date="2014" name="Front. Microbiol.">
        <title>High frequency of phylogenetically diverse reductive dehalogenase-homologous genes in deep subseafloor sedimentary metagenomes.</title>
        <authorList>
            <person name="Kawai M."/>
            <person name="Futagami T."/>
            <person name="Toyoda A."/>
            <person name="Takaki Y."/>
            <person name="Nishi S."/>
            <person name="Hori S."/>
            <person name="Arai W."/>
            <person name="Tsubouchi T."/>
            <person name="Morono Y."/>
            <person name="Uchiyama I."/>
            <person name="Ito T."/>
            <person name="Fujiyama A."/>
            <person name="Inagaki F."/>
            <person name="Takami H."/>
        </authorList>
    </citation>
    <scope>NUCLEOTIDE SEQUENCE</scope>
    <source>
        <strain evidence="2">Expedition CK06-06</strain>
    </source>
</reference>
<accession>X1GZQ7</accession>